<dbReference type="STRING" id="743788.S8EG48"/>
<reference evidence="2 3" key="1">
    <citation type="journal article" date="2012" name="Science">
        <title>The Paleozoic origin of enzymatic lignin decomposition reconstructed from 31 fungal genomes.</title>
        <authorList>
            <person name="Floudas D."/>
            <person name="Binder M."/>
            <person name="Riley R."/>
            <person name="Barry K."/>
            <person name="Blanchette R.A."/>
            <person name="Henrissat B."/>
            <person name="Martinez A.T."/>
            <person name="Otillar R."/>
            <person name="Spatafora J.W."/>
            <person name="Yadav J.S."/>
            <person name="Aerts A."/>
            <person name="Benoit I."/>
            <person name="Boyd A."/>
            <person name="Carlson A."/>
            <person name="Copeland A."/>
            <person name="Coutinho P.M."/>
            <person name="de Vries R.P."/>
            <person name="Ferreira P."/>
            <person name="Findley K."/>
            <person name="Foster B."/>
            <person name="Gaskell J."/>
            <person name="Glotzer D."/>
            <person name="Gorecki P."/>
            <person name="Heitman J."/>
            <person name="Hesse C."/>
            <person name="Hori C."/>
            <person name="Igarashi K."/>
            <person name="Jurgens J.A."/>
            <person name="Kallen N."/>
            <person name="Kersten P."/>
            <person name="Kohler A."/>
            <person name="Kuees U."/>
            <person name="Kumar T.K.A."/>
            <person name="Kuo A."/>
            <person name="LaButti K."/>
            <person name="Larrondo L.F."/>
            <person name="Lindquist E."/>
            <person name="Ling A."/>
            <person name="Lombard V."/>
            <person name="Lucas S."/>
            <person name="Lundell T."/>
            <person name="Martin R."/>
            <person name="McLaughlin D.J."/>
            <person name="Morgenstern I."/>
            <person name="Morin E."/>
            <person name="Murat C."/>
            <person name="Nagy L.G."/>
            <person name="Nolan M."/>
            <person name="Ohm R.A."/>
            <person name="Patyshakuliyeva A."/>
            <person name="Rokas A."/>
            <person name="Ruiz-Duenas F.J."/>
            <person name="Sabat G."/>
            <person name="Salamov A."/>
            <person name="Samejima M."/>
            <person name="Schmutz J."/>
            <person name="Slot J.C."/>
            <person name="St John F."/>
            <person name="Stenlid J."/>
            <person name="Sun H."/>
            <person name="Sun S."/>
            <person name="Syed K."/>
            <person name="Tsang A."/>
            <person name="Wiebenga A."/>
            <person name="Young D."/>
            <person name="Pisabarro A."/>
            <person name="Eastwood D.C."/>
            <person name="Martin F."/>
            <person name="Cullen D."/>
            <person name="Grigoriev I.V."/>
            <person name="Hibbett D.S."/>
        </authorList>
    </citation>
    <scope>NUCLEOTIDE SEQUENCE</scope>
    <source>
        <strain evidence="3">FP-58527</strain>
    </source>
</reference>
<sequence>MSGSSALTFPSLPKPLRHFFALFPLYTHPPVQSTYTAQAVTAPILWIHPPRNESPELEDLLSRDVECLKWQAYLALRGLSRIQVRWDVTGDGAVDGRLPNLHVPFTEGDAGGELLATHLIPGWVDGQVGGGQGELEGYADEMARDESRAWVSLMEGHVHAALVRVVSQPPPSVLSVLILPFPSKHRALNTMLSPPPAPLNGFSSLLPPYGTHVDRNAVMLQYRDAISSLSERLGTDKWFLGSTGPTALDALVFAYLHCILHSKDSAVRIEVSRRVNLVAWERRVQGQVRATFQRRLPA</sequence>
<dbReference type="FunCoup" id="S8EG48">
    <property type="interactions" value="100"/>
</dbReference>
<dbReference type="Proteomes" id="UP000015241">
    <property type="component" value="Unassembled WGS sequence"/>
</dbReference>
<dbReference type="EMBL" id="KE504128">
    <property type="protein sequence ID" value="EPT04092.1"/>
    <property type="molecule type" value="Genomic_DNA"/>
</dbReference>
<dbReference type="SUPFAM" id="SSF47616">
    <property type="entry name" value="GST C-terminal domain-like"/>
    <property type="match status" value="1"/>
</dbReference>
<dbReference type="Pfam" id="PF17171">
    <property type="entry name" value="GST_C_6"/>
    <property type="match status" value="1"/>
</dbReference>
<organism evidence="2 3">
    <name type="scientific">Fomitopsis schrenkii</name>
    <name type="common">Brown rot fungus</name>
    <dbReference type="NCBI Taxonomy" id="2126942"/>
    <lineage>
        <taxon>Eukaryota</taxon>
        <taxon>Fungi</taxon>
        <taxon>Dikarya</taxon>
        <taxon>Basidiomycota</taxon>
        <taxon>Agaricomycotina</taxon>
        <taxon>Agaricomycetes</taxon>
        <taxon>Polyporales</taxon>
        <taxon>Fomitopsis</taxon>
    </lineage>
</organism>
<dbReference type="AlphaFoldDB" id="S8EG48"/>
<dbReference type="PANTHER" id="PTHR12289:SF77">
    <property type="entry name" value="METAXIN-2"/>
    <property type="match status" value="1"/>
</dbReference>
<dbReference type="eggNOG" id="ENOG502SJBW">
    <property type="taxonomic scope" value="Eukaryota"/>
</dbReference>
<protein>
    <recommendedName>
        <fullName evidence="1">Metaxin glutathione S-transferase domain-containing protein</fullName>
    </recommendedName>
</protein>
<dbReference type="InParanoid" id="S8EG48"/>
<dbReference type="PANTHER" id="PTHR12289">
    <property type="entry name" value="METAXIN RELATED"/>
    <property type="match status" value="1"/>
</dbReference>
<evidence type="ECO:0000259" key="1">
    <source>
        <dbReference type="Pfam" id="PF17171"/>
    </source>
</evidence>
<name>S8EG48_FOMSC</name>
<evidence type="ECO:0000313" key="2">
    <source>
        <dbReference type="EMBL" id="EPT04092.1"/>
    </source>
</evidence>
<feature type="domain" description="Metaxin glutathione S-transferase" evidence="1">
    <location>
        <begin position="223"/>
        <end position="284"/>
    </location>
</feature>
<keyword evidence="3" id="KW-1185">Reference proteome</keyword>
<proteinExistence type="predicted"/>
<dbReference type="GO" id="GO:0001401">
    <property type="term" value="C:SAM complex"/>
    <property type="evidence" value="ECO:0007669"/>
    <property type="project" value="TreeGrafter"/>
</dbReference>
<dbReference type="InterPro" id="IPR050931">
    <property type="entry name" value="Mito_Protein_Transport_Metaxin"/>
</dbReference>
<accession>S8EG48</accession>
<dbReference type="GO" id="GO:0007005">
    <property type="term" value="P:mitochondrion organization"/>
    <property type="evidence" value="ECO:0007669"/>
    <property type="project" value="TreeGrafter"/>
</dbReference>
<gene>
    <name evidence="2" type="ORF">FOMPIDRAFT_1158188</name>
</gene>
<dbReference type="InterPro" id="IPR036282">
    <property type="entry name" value="Glutathione-S-Trfase_C_sf"/>
</dbReference>
<dbReference type="InterPro" id="IPR033468">
    <property type="entry name" value="Metaxin_GST"/>
</dbReference>
<dbReference type="HOGENOM" id="CLU_077463_0_0_1"/>
<dbReference type="OrthoDB" id="198787at2759"/>
<evidence type="ECO:0000313" key="3">
    <source>
        <dbReference type="Proteomes" id="UP000015241"/>
    </source>
</evidence>